<keyword evidence="2" id="KW-0963">Cytoplasm</keyword>
<comment type="subcellular location">
    <subcellularLocation>
        <location evidence="1">Cytoplasm</location>
    </subcellularLocation>
</comment>
<accession>H7EJ49</accession>
<keyword evidence="8" id="KW-1185">Reference proteome</keyword>
<evidence type="ECO:0000256" key="2">
    <source>
        <dbReference type="ARBA" id="ARBA00022490"/>
    </source>
</evidence>
<dbReference type="InterPro" id="IPR039422">
    <property type="entry name" value="MarR/SlyA-like"/>
</dbReference>
<evidence type="ECO:0000256" key="5">
    <source>
        <dbReference type="ARBA" id="ARBA00023163"/>
    </source>
</evidence>
<reference evidence="7 8" key="1">
    <citation type="submission" date="2011-09" db="EMBL/GenBank/DDBJ databases">
        <title>The draft genome of Treponema saccharophilum DSM 2985.</title>
        <authorList>
            <consortium name="US DOE Joint Genome Institute (JGI-PGF)"/>
            <person name="Lucas S."/>
            <person name="Copeland A."/>
            <person name="Lapidus A."/>
            <person name="Glavina del Rio T."/>
            <person name="Dalin E."/>
            <person name="Tice H."/>
            <person name="Bruce D."/>
            <person name="Goodwin L."/>
            <person name="Pitluck S."/>
            <person name="Peters L."/>
            <person name="Kyrpides N."/>
            <person name="Mavromatis K."/>
            <person name="Ivanova N."/>
            <person name="Markowitz V."/>
            <person name="Cheng J.-F."/>
            <person name="Hugenholtz P."/>
            <person name="Woyke T."/>
            <person name="Wu D."/>
            <person name="Gronow S."/>
            <person name="Wellnitz S."/>
            <person name="Brambilla E."/>
            <person name="Klenk H.-P."/>
            <person name="Eisen J.A."/>
        </authorList>
    </citation>
    <scope>NUCLEOTIDE SEQUENCE [LARGE SCALE GENOMIC DNA]</scope>
    <source>
        <strain evidence="7 8">DSM 2985</strain>
    </source>
</reference>
<dbReference type="EMBL" id="AGRW01000040">
    <property type="protein sequence ID" value="EIC02363.1"/>
    <property type="molecule type" value="Genomic_DNA"/>
</dbReference>
<dbReference type="InterPro" id="IPR000835">
    <property type="entry name" value="HTH_MarR-typ"/>
</dbReference>
<evidence type="ECO:0000256" key="1">
    <source>
        <dbReference type="ARBA" id="ARBA00004496"/>
    </source>
</evidence>
<comment type="caution">
    <text evidence="7">The sequence shown here is derived from an EMBL/GenBank/DDBJ whole genome shotgun (WGS) entry which is preliminary data.</text>
</comment>
<keyword evidence="5" id="KW-0804">Transcription</keyword>
<organism evidence="7 8">
    <name type="scientific">Treponema saccharophilum DSM 2985</name>
    <dbReference type="NCBI Taxonomy" id="907348"/>
    <lineage>
        <taxon>Bacteria</taxon>
        <taxon>Pseudomonadati</taxon>
        <taxon>Spirochaetota</taxon>
        <taxon>Spirochaetia</taxon>
        <taxon>Spirochaetales</taxon>
        <taxon>Treponemataceae</taxon>
        <taxon>Treponema</taxon>
    </lineage>
</organism>
<dbReference type="FunFam" id="1.10.10.10:FF:000163">
    <property type="entry name" value="MarR family transcriptional regulator"/>
    <property type="match status" value="1"/>
</dbReference>
<dbReference type="GO" id="GO:0003700">
    <property type="term" value="F:DNA-binding transcription factor activity"/>
    <property type="evidence" value="ECO:0007669"/>
    <property type="project" value="InterPro"/>
</dbReference>
<keyword evidence="3" id="KW-0805">Transcription regulation</keyword>
<feature type="domain" description="HTH marR-type" evidence="6">
    <location>
        <begin position="20"/>
        <end position="150"/>
    </location>
</feature>
<dbReference type="Gene3D" id="1.10.10.10">
    <property type="entry name" value="Winged helix-like DNA-binding domain superfamily/Winged helix DNA-binding domain"/>
    <property type="match status" value="1"/>
</dbReference>
<sequence>MNCTDEIKCSEDRFEKLKLKNQLCFPMYAASREILRKYTPLLKQLDLTYTQYIVMMVLWEEKSVTVGDLGKKLFLDTGTLSPLLKSMEKKRLLTRARDPSDERIVRICITGEGEELRNRAVDVPEKMGGCLKLSEEEAATLYNLLYRILTH</sequence>
<dbReference type="AlphaFoldDB" id="H7EJ49"/>
<dbReference type="PANTHER" id="PTHR33164:SF5">
    <property type="entry name" value="ORGANIC HYDROPEROXIDE RESISTANCE TRANSCRIPTIONAL REGULATOR"/>
    <property type="match status" value="1"/>
</dbReference>
<dbReference type="Proteomes" id="UP000003571">
    <property type="component" value="Unassembled WGS sequence"/>
</dbReference>
<name>H7EJ49_9SPIR</name>
<dbReference type="GO" id="GO:0006950">
    <property type="term" value="P:response to stress"/>
    <property type="evidence" value="ECO:0007669"/>
    <property type="project" value="TreeGrafter"/>
</dbReference>
<dbReference type="Pfam" id="PF22381">
    <property type="entry name" value="Staph_reg_Sar_Rot"/>
    <property type="match status" value="1"/>
</dbReference>
<evidence type="ECO:0000313" key="8">
    <source>
        <dbReference type="Proteomes" id="UP000003571"/>
    </source>
</evidence>
<evidence type="ECO:0000256" key="3">
    <source>
        <dbReference type="ARBA" id="ARBA00023015"/>
    </source>
</evidence>
<evidence type="ECO:0000256" key="4">
    <source>
        <dbReference type="ARBA" id="ARBA00023125"/>
    </source>
</evidence>
<dbReference type="SMART" id="SM00347">
    <property type="entry name" value="HTH_MARR"/>
    <property type="match status" value="1"/>
</dbReference>
<dbReference type="InterPro" id="IPR036390">
    <property type="entry name" value="WH_DNA-bd_sf"/>
</dbReference>
<dbReference type="eggNOG" id="COG1846">
    <property type="taxonomic scope" value="Bacteria"/>
</dbReference>
<dbReference type="SUPFAM" id="SSF46785">
    <property type="entry name" value="Winged helix' DNA-binding domain"/>
    <property type="match status" value="1"/>
</dbReference>
<dbReference type="RefSeq" id="WP_002703185.1">
    <property type="nucleotide sequence ID" value="NZ_AGRW01000040.1"/>
</dbReference>
<evidence type="ECO:0000313" key="7">
    <source>
        <dbReference type="EMBL" id="EIC02363.1"/>
    </source>
</evidence>
<gene>
    <name evidence="7" type="ORF">TresaDRAFT_1810</name>
</gene>
<dbReference type="PATRIC" id="fig|907348.3.peg.866"/>
<proteinExistence type="predicted"/>
<dbReference type="InterPro" id="IPR036388">
    <property type="entry name" value="WH-like_DNA-bd_sf"/>
</dbReference>
<dbReference type="OrthoDB" id="9806864at2"/>
<dbReference type="PANTHER" id="PTHR33164">
    <property type="entry name" value="TRANSCRIPTIONAL REGULATOR, MARR FAMILY"/>
    <property type="match status" value="1"/>
</dbReference>
<keyword evidence="4" id="KW-0238">DNA-binding</keyword>
<dbReference type="PROSITE" id="PS50995">
    <property type="entry name" value="HTH_MARR_2"/>
    <property type="match status" value="1"/>
</dbReference>
<dbReference type="GO" id="GO:0003677">
    <property type="term" value="F:DNA binding"/>
    <property type="evidence" value="ECO:0007669"/>
    <property type="project" value="UniProtKB-KW"/>
</dbReference>
<dbReference type="InterPro" id="IPR055166">
    <property type="entry name" value="Transc_reg_Sar_Rot_HTH"/>
</dbReference>
<dbReference type="GO" id="GO:0005737">
    <property type="term" value="C:cytoplasm"/>
    <property type="evidence" value="ECO:0007669"/>
    <property type="project" value="UniProtKB-SubCell"/>
</dbReference>
<dbReference type="STRING" id="907348.TresaDRAFT_1810"/>
<evidence type="ECO:0000259" key="6">
    <source>
        <dbReference type="PROSITE" id="PS50995"/>
    </source>
</evidence>
<protein>
    <submittedName>
        <fullName evidence="7">Transcriptional regulator, MarR family</fullName>
    </submittedName>
</protein>